<keyword evidence="1" id="KW-0732">Signal</keyword>
<dbReference type="KEGG" id="evi:Echvi_0350"/>
<evidence type="ECO:0000256" key="1">
    <source>
        <dbReference type="SAM" id="SignalP"/>
    </source>
</evidence>
<dbReference type="GO" id="GO:0016491">
    <property type="term" value="F:oxidoreductase activity"/>
    <property type="evidence" value="ECO:0007669"/>
    <property type="project" value="InterPro"/>
</dbReference>
<dbReference type="Gene3D" id="3.40.30.10">
    <property type="entry name" value="Glutaredoxin"/>
    <property type="match status" value="1"/>
</dbReference>
<feature type="chain" id="PRO_5003941963" evidence="1">
    <location>
        <begin position="20"/>
        <end position="446"/>
    </location>
</feature>
<dbReference type="AlphaFoldDB" id="L0FVF4"/>
<dbReference type="PROSITE" id="PS51352">
    <property type="entry name" value="THIOREDOXIN_2"/>
    <property type="match status" value="1"/>
</dbReference>
<dbReference type="InterPro" id="IPR050553">
    <property type="entry name" value="Thioredoxin_ResA/DsbE_sf"/>
</dbReference>
<feature type="signal peptide" evidence="1">
    <location>
        <begin position="1"/>
        <end position="19"/>
    </location>
</feature>
<dbReference type="Pfam" id="PF00578">
    <property type="entry name" value="AhpC-TSA"/>
    <property type="match status" value="1"/>
</dbReference>
<gene>
    <name evidence="3" type="ordered locus">Echvi_0350</name>
</gene>
<keyword evidence="4" id="KW-1185">Reference proteome</keyword>
<dbReference type="RefSeq" id="WP_015264207.1">
    <property type="nucleotide sequence ID" value="NC_019904.1"/>
</dbReference>
<dbReference type="GO" id="GO:0016209">
    <property type="term" value="F:antioxidant activity"/>
    <property type="evidence" value="ECO:0007669"/>
    <property type="project" value="InterPro"/>
</dbReference>
<dbReference type="STRING" id="926556.Echvi_0350"/>
<sequence length="446" mass="52036">MRRFLLVLMVSAMSLPVFCQSPKGSASLYNDLSDKLKKEQIMNALPLSLKMYRIYVPYFWDAHHRVLSKRLIEDDYGIKVLGFLKVLISKGNTEIKEMLTPLYLWGKVRYSTDSVQVNENFSDLAEYLEEGTGFANSKAETYMLMTLQELEQKPFVSKERQQQALEKVISNLEACACLTSTKMEEVNWSERAWSRYLLAQAYHYRFEHFDKNPEYMALAAEYSPDVRDVIEKQAFLPDALMFTGQIELLKYRIAYCSWLDEDGNHEEALEEMAAIAFAYPSEGNMKFLIDYYANYGGEQGFPIFWQAYINSKGTEVPNLKLRFSKYHKVNLKEKSNKWLMFDFWGGWCPPCVKEMPQVQAFYHENLTRGGVPKLMFYSLSFMSEDLSQFMEENDYTFPVEEIDRGALEAFGVSNFPTKVLVTPERKFIIIPHGLDWKLYVENYVML</sequence>
<dbReference type="PANTHER" id="PTHR42852">
    <property type="entry name" value="THIOL:DISULFIDE INTERCHANGE PROTEIN DSBE"/>
    <property type="match status" value="1"/>
</dbReference>
<proteinExistence type="predicted"/>
<dbReference type="Proteomes" id="UP000010796">
    <property type="component" value="Chromosome"/>
</dbReference>
<dbReference type="OrthoDB" id="6399635at2"/>
<dbReference type="eggNOG" id="COG0526">
    <property type="taxonomic scope" value="Bacteria"/>
</dbReference>
<protein>
    <submittedName>
        <fullName evidence="3">AhpC/TSA family protein</fullName>
    </submittedName>
</protein>
<dbReference type="InterPro" id="IPR036249">
    <property type="entry name" value="Thioredoxin-like_sf"/>
</dbReference>
<dbReference type="InterPro" id="IPR000866">
    <property type="entry name" value="AhpC/TSA"/>
</dbReference>
<evidence type="ECO:0000259" key="2">
    <source>
        <dbReference type="PROSITE" id="PS51352"/>
    </source>
</evidence>
<evidence type="ECO:0000313" key="3">
    <source>
        <dbReference type="EMBL" id="AGA76640.1"/>
    </source>
</evidence>
<accession>L0FVF4</accession>
<dbReference type="SUPFAM" id="SSF52833">
    <property type="entry name" value="Thioredoxin-like"/>
    <property type="match status" value="1"/>
</dbReference>
<dbReference type="CDD" id="cd02966">
    <property type="entry name" value="TlpA_like_family"/>
    <property type="match status" value="1"/>
</dbReference>
<dbReference type="PANTHER" id="PTHR42852:SF17">
    <property type="entry name" value="THIOREDOXIN-LIKE PROTEIN HI_1115"/>
    <property type="match status" value="1"/>
</dbReference>
<feature type="domain" description="Thioredoxin" evidence="2">
    <location>
        <begin position="310"/>
        <end position="446"/>
    </location>
</feature>
<organism evidence="3 4">
    <name type="scientific">Echinicola vietnamensis (strain DSM 17526 / LMG 23754 / KMM 6221)</name>
    <dbReference type="NCBI Taxonomy" id="926556"/>
    <lineage>
        <taxon>Bacteria</taxon>
        <taxon>Pseudomonadati</taxon>
        <taxon>Bacteroidota</taxon>
        <taxon>Cytophagia</taxon>
        <taxon>Cytophagales</taxon>
        <taxon>Cyclobacteriaceae</taxon>
        <taxon>Echinicola</taxon>
    </lineage>
</organism>
<evidence type="ECO:0000313" key="4">
    <source>
        <dbReference type="Proteomes" id="UP000010796"/>
    </source>
</evidence>
<dbReference type="PATRIC" id="fig|926556.3.peg.353"/>
<reference evidence="4" key="1">
    <citation type="submission" date="2012-02" db="EMBL/GenBank/DDBJ databases">
        <title>The complete genome of Echinicola vietnamensis DSM 17526.</title>
        <authorList>
            <person name="Lucas S."/>
            <person name="Copeland A."/>
            <person name="Lapidus A."/>
            <person name="Glavina del Rio T."/>
            <person name="Dalin E."/>
            <person name="Tice H."/>
            <person name="Bruce D."/>
            <person name="Goodwin L."/>
            <person name="Pitluck S."/>
            <person name="Peters L."/>
            <person name="Ovchinnikova G."/>
            <person name="Teshima H."/>
            <person name="Kyrpides N."/>
            <person name="Mavromatis K."/>
            <person name="Ivanova N."/>
            <person name="Brettin T."/>
            <person name="Detter J.C."/>
            <person name="Han C."/>
            <person name="Larimer F."/>
            <person name="Land M."/>
            <person name="Hauser L."/>
            <person name="Markowitz V."/>
            <person name="Cheng J.-F."/>
            <person name="Hugenholtz P."/>
            <person name="Woyke T."/>
            <person name="Wu D."/>
            <person name="Brambilla E."/>
            <person name="Klenk H.-P."/>
            <person name="Eisen J.A."/>
        </authorList>
    </citation>
    <scope>NUCLEOTIDE SEQUENCE [LARGE SCALE GENOMIC DNA]</scope>
    <source>
        <strain evidence="4">DSM 17526 / LMG 23754 / KMM 6221</strain>
    </source>
</reference>
<dbReference type="InterPro" id="IPR013766">
    <property type="entry name" value="Thioredoxin_domain"/>
</dbReference>
<dbReference type="EMBL" id="CP003346">
    <property type="protein sequence ID" value="AGA76640.1"/>
    <property type="molecule type" value="Genomic_DNA"/>
</dbReference>
<name>L0FVF4_ECHVK</name>
<dbReference type="HOGENOM" id="CLU_617981_0_0_10"/>